<dbReference type="OrthoDB" id="187139at2759"/>
<evidence type="ECO:0000313" key="10">
    <source>
        <dbReference type="Proteomes" id="UP000030645"/>
    </source>
</evidence>
<keyword evidence="5 8" id="KW-0378">Hydrolase</keyword>
<evidence type="ECO:0000256" key="5">
    <source>
        <dbReference type="ARBA" id="ARBA00022801"/>
    </source>
</evidence>
<dbReference type="Pfam" id="PF00295">
    <property type="entry name" value="Glyco_hydro_28"/>
    <property type="match status" value="1"/>
</dbReference>
<dbReference type="GO" id="GO:0004650">
    <property type="term" value="F:polygalacturonase activity"/>
    <property type="evidence" value="ECO:0007669"/>
    <property type="project" value="InterPro"/>
</dbReference>
<dbReference type="AlphaFoldDB" id="W9QKW2"/>
<dbReference type="EMBL" id="KE343297">
    <property type="protein sequence ID" value="EXB22635.1"/>
    <property type="molecule type" value="Genomic_DNA"/>
</dbReference>
<dbReference type="GO" id="GO:0071555">
    <property type="term" value="P:cell wall organization"/>
    <property type="evidence" value="ECO:0007669"/>
    <property type="project" value="UniProtKB-KW"/>
</dbReference>
<name>W9QKW2_9ROSA</name>
<sequence>MYRKWKRGGHPIPYNNPLQIITLFAVGSDLVYTNGIGYSQDIYNVQDFGATGNGQNDDSQAFLKAWNSACGTNKGTPIIRVPKGQTYLLNPLTFNGPCKSDSIRIQIDGNIVAPQTLAGWKAGCQYGRWLHFVQVNNLVISGTGTFDGRGSMWWRKATYPGCKAPTGLRFYRCDNLQLKGFTSVNSPNKHIVFQSCRNVFVDHLHIRAPSTSPNTDGIVISGSSQIGISESFIGTGDDCISIKSGSSYINITHVTCGPGHGIRYNIYMCTCIS</sequence>
<comment type="similarity">
    <text evidence="2 8">Belongs to the glycosyl hydrolase 28 family.</text>
</comment>
<keyword evidence="10" id="KW-1185">Reference proteome</keyword>
<evidence type="ECO:0000313" key="9">
    <source>
        <dbReference type="EMBL" id="EXB22635.1"/>
    </source>
</evidence>
<evidence type="ECO:0000256" key="8">
    <source>
        <dbReference type="RuleBase" id="RU361169"/>
    </source>
</evidence>
<reference evidence="10" key="1">
    <citation type="submission" date="2013-01" db="EMBL/GenBank/DDBJ databases">
        <title>Draft Genome Sequence of a Mulberry Tree, Morus notabilis C.K. Schneid.</title>
        <authorList>
            <person name="He N."/>
            <person name="Zhao S."/>
        </authorList>
    </citation>
    <scope>NUCLEOTIDE SEQUENCE</scope>
</reference>
<evidence type="ECO:0000256" key="1">
    <source>
        <dbReference type="ARBA" id="ARBA00004191"/>
    </source>
</evidence>
<dbReference type="Proteomes" id="UP000030645">
    <property type="component" value="Unassembled WGS sequence"/>
</dbReference>
<dbReference type="SUPFAM" id="SSF51126">
    <property type="entry name" value="Pectin lyase-like"/>
    <property type="match status" value="1"/>
</dbReference>
<keyword evidence="7" id="KW-0961">Cell wall biogenesis/degradation</keyword>
<dbReference type="Gene3D" id="2.160.20.10">
    <property type="entry name" value="Single-stranded right-handed beta-helix, Pectin lyase-like"/>
    <property type="match status" value="1"/>
</dbReference>
<dbReference type="GO" id="GO:0005975">
    <property type="term" value="P:carbohydrate metabolic process"/>
    <property type="evidence" value="ECO:0007669"/>
    <property type="project" value="InterPro"/>
</dbReference>
<dbReference type="KEGG" id="mnt:21386308"/>
<evidence type="ECO:0000256" key="7">
    <source>
        <dbReference type="ARBA" id="ARBA00023316"/>
    </source>
</evidence>
<dbReference type="PANTHER" id="PTHR31375">
    <property type="match status" value="1"/>
</dbReference>
<evidence type="ECO:0000256" key="4">
    <source>
        <dbReference type="ARBA" id="ARBA00022525"/>
    </source>
</evidence>
<dbReference type="InterPro" id="IPR000743">
    <property type="entry name" value="Glyco_hydro_28"/>
</dbReference>
<accession>W9QKW2</accession>
<proteinExistence type="inferred from homology"/>
<keyword evidence="6 8" id="KW-0326">Glycosidase</keyword>
<dbReference type="InterPro" id="IPR012334">
    <property type="entry name" value="Pectin_lyas_fold"/>
</dbReference>
<protein>
    <submittedName>
        <fullName evidence="9">Putative polygalacturonase</fullName>
    </submittedName>
</protein>
<dbReference type="InterPro" id="IPR011050">
    <property type="entry name" value="Pectin_lyase_fold/virulence"/>
</dbReference>
<gene>
    <name evidence="9" type="ORF">L484_002750</name>
</gene>
<organism evidence="9 10">
    <name type="scientific">Morus notabilis</name>
    <dbReference type="NCBI Taxonomy" id="981085"/>
    <lineage>
        <taxon>Eukaryota</taxon>
        <taxon>Viridiplantae</taxon>
        <taxon>Streptophyta</taxon>
        <taxon>Embryophyta</taxon>
        <taxon>Tracheophyta</taxon>
        <taxon>Spermatophyta</taxon>
        <taxon>Magnoliopsida</taxon>
        <taxon>eudicotyledons</taxon>
        <taxon>Gunneridae</taxon>
        <taxon>Pentapetalae</taxon>
        <taxon>rosids</taxon>
        <taxon>fabids</taxon>
        <taxon>Rosales</taxon>
        <taxon>Moraceae</taxon>
        <taxon>Moreae</taxon>
        <taxon>Morus</taxon>
    </lineage>
</organism>
<evidence type="ECO:0000256" key="3">
    <source>
        <dbReference type="ARBA" id="ARBA00022512"/>
    </source>
</evidence>
<keyword evidence="4" id="KW-0964">Secreted</keyword>
<evidence type="ECO:0000256" key="6">
    <source>
        <dbReference type="ARBA" id="ARBA00023295"/>
    </source>
</evidence>
<keyword evidence="3" id="KW-0134">Cell wall</keyword>
<dbReference type="eggNOG" id="ENOG502QST2">
    <property type="taxonomic scope" value="Eukaryota"/>
</dbReference>
<evidence type="ECO:0000256" key="2">
    <source>
        <dbReference type="ARBA" id="ARBA00008834"/>
    </source>
</evidence>
<comment type="subcellular location">
    <subcellularLocation>
        <location evidence="1">Secreted</location>
        <location evidence="1">Cell wall</location>
    </subcellularLocation>
</comment>